<gene>
    <name evidence="3" type="ORF">DI598_00340</name>
</gene>
<dbReference type="Proteomes" id="UP000249645">
    <property type="component" value="Unassembled WGS sequence"/>
</dbReference>
<keyword evidence="1" id="KW-0732">Signal</keyword>
<organism evidence="3 4">
    <name type="scientific">Pseudopedobacter saltans</name>
    <dbReference type="NCBI Taxonomy" id="151895"/>
    <lineage>
        <taxon>Bacteria</taxon>
        <taxon>Pseudomonadati</taxon>
        <taxon>Bacteroidota</taxon>
        <taxon>Sphingobacteriia</taxon>
        <taxon>Sphingobacteriales</taxon>
        <taxon>Sphingobacteriaceae</taxon>
        <taxon>Pseudopedobacter</taxon>
    </lineage>
</organism>
<evidence type="ECO:0000259" key="2">
    <source>
        <dbReference type="Pfam" id="PF13568"/>
    </source>
</evidence>
<feature type="chain" id="PRO_5015929928" description="Outer membrane protein beta-barrel domain-containing protein" evidence="1">
    <location>
        <begin position="22"/>
        <end position="268"/>
    </location>
</feature>
<dbReference type="InterPro" id="IPR025665">
    <property type="entry name" value="Beta-barrel_OMP_2"/>
</dbReference>
<feature type="domain" description="Outer membrane protein beta-barrel" evidence="2">
    <location>
        <begin position="69"/>
        <end position="236"/>
    </location>
</feature>
<proteinExistence type="predicted"/>
<reference evidence="3 4" key="1">
    <citation type="submission" date="2017-11" db="EMBL/GenBank/DDBJ databases">
        <title>Infants hospitalized years apart are colonized by the same room-sourced microbial strains.</title>
        <authorList>
            <person name="Brooks B."/>
            <person name="Olm M.R."/>
            <person name="Firek B.A."/>
            <person name="Baker R."/>
            <person name="Thomas B.C."/>
            <person name="Morowitz M.J."/>
            <person name="Banfield J.F."/>
        </authorList>
    </citation>
    <scope>NUCLEOTIDE SEQUENCE [LARGE SCALE GENOMIC DNA]</scope>
    <source>
        <strain evidence="3">S2_009_000_R2_76</strain>
    </source>
</reference>
<dbReference type="AlphaFoldDB" id="A0A2W5F959"/>
<accession>A0A2W5F959</accession>
<protein>
    <recommendedName>
        <fullName evidence="2">Outer membrane protein beta-barrel domain-containing protein</fullName>
    </recommendedName>
</protein>
<comment type="caution">
    <text evidence="3">The sequence shown here is derived from an EMBL/GenBank/DDBJ whole genome shotgun (WGS) entry which is preliminary data.</text>
</comment>
<feature type="signal peptide" evidence="1">
    <location>
        <begin position="1"/>
        <end position="21"/>
    </location>
</feature>
<dbReference type="Pfam" id="PF13568">
    <property type="entry name" value="OMP_b-brl_2"/>
    <property type="match status" value="1"/>
</dbReference>
<dbReference type="EMBL" id="QFOI01000002">
    <property type="protein sequence ID" value="PZP52595.1"/>
    <property type="molecule type" value="Genomic_DNA"/>
</dbReference>
<evidence type="ECO:0000256" key="1">
    <source>
        <dbReference type="SAM" id="SignalP"/>
    </source>
</evidence>
<evidence type="ECO:0000313" key="3">
    <source>
        <dbReference type="EMBL" id="PZP52595.1"/>
    </source>
</evidence>
<sequence>MKKYIFVLVVGFLASFNIVNAQIETRDSAQKIQDAINAAKAERQERLESQPKKHHINKYSNVDLSKRPHDHFIIGFGVAGVSGGGDSSSTKGFSRQINVAFMFDKPLTNPHLSVGYGLGFMGTNLFYNDRYLDIKSQTTTLPFDGQRFSKFKLVLNYLEIPLEFRYAKNMEQPQKGLKIALGVKAGLLLKSYTKGKNQLNGTSSLYGGGYIVKESDKRFFNSTMLTGTMRVGYGAFSVFGNYSILSMLKSGAGPSMRPYAIGFAISGL</sequence>
<evidence type="ECO:0000313" key="4">
    <source>
        <dbReference type="Proteomes" id="UP000249645"/>
    </source>
</evidence>
<name>A0A2W5F959_9SPHI</name>